<dbReference type="Proteomes" id="UP000219338">
    <property type="component" value="Unassembled WGS sequence"/>
</dbReference>
<gene>
    <name evidence="1" type="ORF">ARMOST_14867</name>
</gene>
<name>A0A284RRS4_ARMOS</name>
<sequence length="83" mass="9082">MTTFISFGAGVREHVIDSRQANAASSPSVLQKQLFNVLSCLKSLLSFLDITAVIIVPLYSASLSQRSPAKLDVPYLHDMTRTN</sequence>
<dbReference type="EMBL" id="FUEG01000014">
    <property type="protein sequence ID" value="SJL11463.1"/>
    <property type="molecule type" value="Genomic_DNA"/>
</dbReference>
<keyword evidence="2" id="KW-1185">Reference proteome</keyword>
<organism evidence="1 2">
    <name type="scientific">Armillaria ostoyae</name>
    <name type="common">Armillaria root rot fungus</name>
    <dbReference type="NCBI Taxonomy" id="47428"/>
    <lineage>
        <taxon>Eukaryota</taxon>
        <taxon>Fungi</taxon>
        <taxon>Dikarya</taxon>
        <taxon>Basidiomycota</taxon>
        <taxon>Agaricomycotina</taxon>
        <taxon>Agaricomycetes</taxon>
        <taxon>Agaricomycetidae</taxon>
        <taxon>Agaricales</taxon>
        <taxon>Marasmiineae</taxon>
        <taxon>Physalacriaceae</taxon>
        <taxon>Armillaria</taxon>
    </lineage>
</organism>
<protein>
    <submittedName>
        <fullName evidence="1">Uncharacterized protein</fullName>
    </submittedName>
</protein>
<evidence type="ECO:0000313" key="1">
    <source>
        <dbReference type="EMBL" id="SJL11463.1"/>
    </source>
</evidence>
<proteinExistence type="predicted"/>
<dbReference type="AlphaFoldDB" id="A0A284RRS4"/>
<reference evidence="2" key="1">
    <citation type="journal article" date="2017" name="Nat. Ecol. Evol.">
        <title>Genome expansion and lineage-specific genetic innovations in the forest pathogenic fungi Armillaria.</title>
        <authorList>
            <person name="Sipos G."/>
            <person name="Prasanna A.N."/>
            <person name="Walter M.C."/>
            <person name="O'Connor E."/>
            <person name="Balint B."/>
            <person name="Krizsan K."/>
            <person name="Kiss B."/>
            <person name="Hess J."/>
            <person name="Varga T."/>
            <person name="Slot J."/>
            <person name="Riley R."/>
            <person name="Boka B."/>
            <person name="Rigling D."/>
            <person name="Barry K."/>
            <person name="Lee J."/>
            <person name="Mihaltcheva S."/>
            <person name="LaButti K."/>
            <person name="Lipzen A."/>
            <person name="Waldron R."/>
            <person name="Moloney N.M."/>
            <person name="Sperisen C."/>
            <person name="Kredics L."/>
            <person name="Vagvoelgyi C."/>
            <person name="Patrignani A."/>
            <person name="Fitzpatrick D."/>
            <person name="Nagy I."/>
            <person name="Doyle S."/>
            <person name="Anderson J.B."/>
            <person name="Grigoriev I.V."/>
            <person name="Gueldener U."/>
            <person name="Muensterkoetter M."/>
            <person name="Nagy L.G."/>
        </authorList>
    </citation>
    <scope>NUCLEOTIDE SEQUENCE [LARGE SCALE GENOMIC DNA]</scope>
    <source>
        <strain evidence="2">C18/9</strain>
    </source>
</reference>
<accession>A0A284RRS4</accession>
<evidence type="ECO:0000313" key="2">
    <source>
        <dbReference type="Proteomes" id="UP000219338"/>
    </source>
</evidence>